<dbReference type="AlphaFoldDB" id="F4X842"/>
<gene>
    <name evidence="1" type="ORF">G5I_14579</name>
</gene>
<evidence type="ECO:0000313" key="1">
    <source>
        <dbReference type="EMBL" id="EGI57391.1"/>
    </source>
</evidence>
<protein>
    <submittedName>
        <fullName evidence="1">Uncharacterized protein</fullName>
    </submittedName>
</protein>
<evidence type="ECO:0000313" key="2">
    <source>
        <dbReference type="Proteomes" id="UP000007755"/>
    </source>
</evidence>
<accession>F4X842</accession>
<name>F4X842_ACREC</name>
<dbReference type="Proteomes" id="UP000007755">
    <property type="component" value="Unassembled WGS sequence"/>
</dbReference>
<organism evidence="2">
    <name type="scientific">Acromyrmex echinatior</name>
    <name type="common">Panamanian leafcutter ant</name>
    <name type="synonym">Acromyrmex octospinosus echinatior</name>
    <dbReference type="NCBI Taxonomy" id="103372"/>
    <lineage>
        <taxon>Eukaryota</taxon>
        <taxon>Metazoa</taxon>
        <taxon>Ecdysozoa</taxon>
        <taxon>Arthropoda</taxon>
        <taxon>Hexapoda</taxon>
        <taxon>Insecta</taxon>
        <taxon>Pterygota</taxon>
        <taxon>Neoptera</taxon>
        <taxon>Endopterygota</taxon>
        <taxon>Hymenoptera</taxon>
        <taxon>Apocrita</taxon>
        <taxon>Aculeata</taxon>
        <taxon>Formicoidea</taxon>
        <taxon>Formicidae</taxon>
        <taxon>Myrmicinae</taxon>
        <taxon>Acromyrmex</taxon>
    </lineage>
</organism>
<dbReference type="InParanoid" id="F4X842"/>
<keyword evidence="2" id="KW-1185">Reference proteome</keyword>
<dbReference type="EMBL" id="GL888912">
    <property type="protein sequence ID" value="EGI57391.1"/>
    <property type="molecule type" value="Genomic_DNA"/>
</dbReference>
<proteinExistence type="predicted"/>
<reference evidence="1" key="1">
    <citation type="submission" date="2011-02" db="EMBL/GenBank/DDBJ databases">
        <title>The genome of the leaf-cutting ant Acromyrmex echinatior suggests key adaptations to social evolution and fungus farming.</title>
        <authorList>
            <person name="Nygaard S."/>
            <person name="Zhang G."/>
        </authorList>
    </citation>
    <scope>NUCLEOTIDE SEQUENCE</scope>
</reference>
<sequence>MHLVKARISCKITQCKLSKRDFLGGLVADNLGTIENGAHSLLIVGVENDYYAAKKLLAKYMYLLCELRCWRLSARWLEQITHVIKNVELEIYVLLRKDEKKTRSLTVHEPQIDSNYSRIRQNTLEKMYLLSMQFSKRQGTGPPVVDSGSTSNPPVFINQHGEYERLNVTTGTTDTAGDRKFTTHDSIEMESHSPSLELQKVYGLVSVADNQKIE</sequence>